<reference evidence="1" key="1">
    <citation type="submission" date="2014-09" db="EMBL/GenBank/DDBJ databases">
        <authorList>
            <person name="Magalhaes I.L.F."/>
            <person name="Oliveira U."/>
            <person name="Santos F.R."/>
            <person name="Vidigal T.H.D.A."/>
            <person name="Brescovit A.D."/>
            <person name="Santos A.J."/>
        </authorList>
    </citation>
    <scope>NUCLEOTIDE SEQUENCE</scope>
    <source>
        <tissue evidence="1">Shoot tissue taken approximately 20 cm above the soil surface</tissue>
    </source>
</reference>
<name>A0A0A9H2U8_ARUDO</name>
<protein>
    <submittedName>
        <fullName evidence="1">Uncharacterized protein</fullName>
    </submittedName>
</protein>
<proteinExistence type="predicted"/>
<sequence>MIGSDDIKLALRLKTSSKSLASGLYLHTLRCARI</sequence>
<reference evidence="1" key="2">
    <citation type="journal article" date="2015" name="Data Brief">
        <title>Shoot transcriptome of the giant reed, Arundo donax.</title>
        <authorList>
            <person name="Barrero R.A."/>
            <person name="Guerrero F.D."/>
            <person name="Moolhuijzen P."/>
            <person name="Goolsby J.A."/>
            <person name="Tidwell J."/>
            <person name="Bellgard S.E."/>
            <person name="Bellgard M.I."/>
        </authorList>
    </citation>
    <scope>NUCLEOTIDE SEQUENCE</scope>
    <source>
        <tissue evidence="1">Shoot tissue taken approximately 20 cm above the soil surface</tissue>
    </source>
</reference>
<dbReference type="AlphaFoldDB" id="A0A0A9H2U8"/>
<accession>A0A0A9H2U8</accession>
<dbReference type="EMBL" id="GBRH01168740">
    <property type="protein sequence ID" value="JAE29156.1"/>
    <property type="molecule type" value="Transcribed_RNA"/>
</dbReference>
<organism evidence="1">
    <name type="scientific">Arundo donax</name>
    <name type="common">Giant reed</name>
    <name type="synonym">Donax arundinaceus</name>
    <dbReference type="NCBI Taxonomy" id="35708"/>
    <lineage>
        <taxon>Eukaryota</taxon>
        <taxon>Viridiplantae</taxon>
        <taxon>Streptophyta</taxon>
        <taxon>Embryophyta</taxon>
        <taxon>Tracheophyta</taxon>
        <taxon>Spermatophyta</taxon>
        <taxon>Magnoliopsida</taxon>
        <taxon>Liliopsida</taxon>
        <taxon>Poales</taxon>
        <taxon>Poaceae</taxon>
        <taxon>PACMAD clade</taxon>
        <taxon>Arundinoideae</taxon>
        <taxon>Arundineae</taxon>
        <taxon>Arundo</taxon>
    </lineage>
</organism>
<evidence type="ECO:0000313" key="1">
    <source>
        <dbReference type="EMBL" id="JAE29156.1"/>
    </source>
</evidence>